<dbReference type="InterPro" id="IPR042100">
    <property type="entry name" value="Bug_dom1"/>
</dbReference>
<dbReference type="KEGG" id="drg:H9K76_02185"/>
<dbReference type="SUPFAM" id="SSF53850">
    <property type="entry name" value="Periplasmic binding protein-like II"/>
    <property type="match status" value="1"/>
</dbReference>
<sequence>MKRRSLLQHAAALTGAAAAPWALAQSGNYPHQPIRWVVPYPAGGGTDVLARAVAEAMRGGLGAQIIVDNRPGASTNIGAQIVATSKPDGYTVLSADNAVLAYNEYLFTKLPFHPEKDFTYVGGLTRFPLVLVVHPGFAEGRTFKDFMAYVRANPGKVNYASPGNGSPHHLAMEMFKYRTKTFLTHIPYRGAAPALQDVMGGQVPCMFLDLAAGLSVIQSGKVKALAIGSAKRAPLLPDVPTLAEVGIQDTEVYAFQGMLAPAGLPADITKRLNTELNKALASPEVVKRMQDYGMESLAGTPEQFRAMARAEARRWGPIIKATGVKLD</sequence>
<protein>
    <submittedName>
        <fullName evidence="3">Tripartite tricarboxylate transporter substrate binding protein</fullName>
    </submittedName>
</protein>
<gene>
    <name evidence="3" type="ORF">H9K76_02185</name>
</gene>
<dbReference type="PIRSF" id="PIRSF017082">
    <property type="entry name" value="YflP"/>
    <property type="match status" value="1"/>
</dbReference>
<feature type="signal peptide" evidence="2">
    <location>
        <begin position="1"/>
        <end position="24"/>
    </location>
</feature>
<dbReference type="EMBL" id="CP060714">
    <property type="protein sequence ID" value="QNN57722.1"/>
    <property type="molecule type" value="Genomic_DNA"/>
</dbReference>
<keyword evidence="4" id="KW-1185">Reference proteome</keyword>
<dbReference type="AlphaFoldDB" id="A0A7G9RQ47"/>
<proteinExistence type="inferred from homology"/>
<reference evidence="3 4" key="1">
    <citation type="submission" date="2020-08" db="EMBL/GenBank/DDBJ databases">
        <title>Genome sequence of Diaphorobacter ruginosibacter DSM 27467T.</title>
        <authorList>
            <person name="Hyun D.-W."/>
            <person name="Bae J.-W."/>
        </authorList>
    </citation>
    <scope>NUCLEOTIDE SEQUENCE [LARGE SCALE GENOMIC DNA]</scope>
    <source>
        <strain evidence="3 4">DSM 27467</strain>
    </source>
</reference>
<dbReference type="PANTHER" id="PTHR42928">
    <property type="entry name" value="TRICARBOXYLATE-BINDING PROTEIN"/>
    <property type="match status" value="1"/>
</dbReference>
<dbReference type="RefSeq" id="WP_187597967.1">
    <property type="nucleotide sequence ID" value="NZ_CP060714.1"/>
</dbReference>
<evidence type="ECO:0000313" key="3">
    <source>
        <dbReference type="EMBL" id="QNN57722.1"/>
    </source>
</evidence>
<evidence type="ECO:0000256" key="2">
    <source>
        <dbReference type="SAM" id="SignalP"/>
    </source>
</evidence>
<dbReference type="PANTHER" id="PTHR42928:SF5">
    <property type="entry name" value="BLR1237 PROTEIN"/>
    <property type="match status" value="1"/>
</dbReference>
<dbReference type="CDD" id="cd13578">
    <property type="entry name" value="PBP2_Bug27"/>
    <property type="match status" value="1"/>
</dbReference>
<organism evidence="3 4">
    <name type="scientific">Diaphorobacter ruginosibacter</name>
    <dbReference type="NCBI Taxonomy" id="1715720"/>
    <lineage>
        <taxon>Bacteria</taxon>
        <taxon>Pseudomonadati</taxon>
        <taxon>Pseudomonadota</taxon>
        <taxon>Betaproteobacteria</taxon>
        <taxon>Burkholderiales</taxon>
        <taxon>Comamonadaceae</taxon>
        <taxon>Diaphorobacter</taxon>
    </lineage>
</organism>
<evidence type="ECO:0000256" key="1">
    <source>
        <dbReference type="ARBA" id="ARBA00006987"/>
    </source>
</evidence>
<feature type="chain" id="PRO_5028910953" evidence="2">
    <location>
        <begin position="25"/>
        <end position="327"/>
    </location>
</feature>
<name>A0A7G9RQ47_9BURK</name>
<dbReference type="Gene3D" id="3.40.190.150">
    <property type="entry name" value="Bordetella uptake gene, domain 1"/>
    <property type="match status" value="1"/>
</dbReference>
<comment type="similarity">
    <text evidence="1">Belongs to the UPF0065 (bug) family.</text>
</comment>
<dbReference type="Pfam" id="PF03401">
    <property type="entry name" value="TctC"/>
    <property type="match status" value="1"/>
</dbReference>
<accession>A0A7G9RQ47</accession>
<evidence type="ECO:0000313" key="4">
    <source>
        <dbReference type="Proteomes" id="UP000515811"/>
    </source>
</evidence>
<dbReference type="Gene3D" id="3.40.190.10">
    <property type="entry name" value="Periplasmic binding protein-like II"/>
    <property type="match status" value="1"/>
</dbReference>
<keyword evidence="2" id="KW-0732">Signal</keyword>
<dbReference type="Proteomes" id="UP000515811">
    <property type="component" value="Chromosome"/>
</dbReference>
<dbReference type="InterPro" id="IPR005064">
    <property type="entry name" value="BUG"/>
</dbReference>